<evidence type="ECO:0000259" key="2">
    <source>
        <dbReference type="Pfam" id="PF00586"/>
    </source>
</evidence>
<evidence type="ECO:0000256" key="1">
    <source>
        <dbReference type="ARBA" id="ARBA00006243"/>
    </source>
</evidence>
<accession>A0A5C5ZVT4</accession>
<feature type="domain" description="PurM-like N-terminal" evidence="2">
    <location>
        <begin position="60"/>
        <end position="162"/>
    </location>
</feature>
<dbReference type="AlphaFoldDB" id="A0A5C5ZVT4"/>
<name>A0A5C5ZVT4_9BACT</name>
<dbReference type="InterPro" id="IPR010918">
    <property type="entry name" value="PurM-like_C_dom"/>
</dbReference>
<dbReference type="Proteomes" id="UP000320176">
    <property type="component" value="Unassembled WGS sequence"/>
</dbReference>
<dbReference type="InterPro" id="IPR036921">
    <property type="entry name" value="PurM-like_N_sf"/>
</dbReference>
<protein>
    <submittedName>
        <fullName evidence="4">Hydrogenase isoenzymes formation protein HypE</fullName>
    </submittedName>
</protein>
<comment type="similarity">
    <text evidence="1">Belongs to the HypE family.</text>
</comment>
<dbReference type="Gene3D" id="3.90.650.10">
    <property type="entry name" value="PurM-like C-terminal domain"/>
    <property type="match status" value="1"/>
</dbReference>
<dbReference type="SUPFAM" id="SSF55326">
    <property type="entry name" value="PurM N-terminal domain-like"/>
    <property type="match status" value="1"/>
</dbReference>
<dbReference type="CDD" id="cd02197">
    <property type="entry name" value="HypE"/>
    <property type="match status" value="1"/>
</dbReference>
<feature type="domain" description="PurM-like C-terminal" evidence="3">
    <location>
        <begin position="176"/>
        <end position="320"/>
    </location>
</feature>
<dbReference type="PANTHER" id="PTHR30303">
    <property type="entry name" value="HYDROGENASE ISOENZYMES FORMATION PROTEIN HYPE"/>
    <property type="match status" value="1"/>
</dbReference>
<dbReference type="RefSeq" id="WP_146523575.1">
    <property type="nucleotide sequence ID" value="NZ_CP151726.1"/>
</dbReference>
<dbReference type="PANTHER" id="PTHR30303:SF0">
    <property type="entry name" value="CARBAMOYL DEHYDRATASE HYPE"/>
    <property type="match status" value="1"/>
</dbReference>
<proteinExistence type="inferred from homology"/>
<comment type="caution">
    <text evidence="4">The sequence shown here is derived from an EMBL/GenBank/DDBJ whole genome shotgun (WGS) entry which is preliminary data.</text>
</comment>
<dbReference type="Pfam" id="PF00586">
    <property type="entry name" value="AIRS"/>
    <property type="match status" value="1"/>
</dbReference>
<evidence type="ECO:0000313" key="5">
    <source>
        <dbReference type="Proteomes" id="UP000320176"/>
    </source>
</evidence>
<organism evidence="4 5">
    <name type="scientific">Stieleria varia</name>
    <dbReference type="NCBI Taxonomy" id="2528005"/>
    <lineage>
        <taxon>Bacteria</taxon>
        <taxon>Pseudomonadati</taxon>
        <taxon>Planctomycetota</taxon>
        <taxon>Planctomycetia</taxon>
        <taxon>Pirellulales</taxon>
        <taxon>Pirellulaceae</taxon>
        <taxon>Stieleria</taxon>
    </lineage>
</organism>
<sequence length="350" mass="36985">MKSNQGVNCPLPSTASDRITLLHGEGGRVMRRFLRERVLGRLGEYDVQIDADAADLGQFEGEVAITTDSFVVSPRFFPGGDIGSLCVHGVVNDLSVSCATPKYMTLAIIVEEGFAISEFDRIVDRIAGAAKACAIKIVAGDTKVVPKNSVDGMFLSATAVGVFREPRLVGPKRLKTGAKLIVSGPIGEHGFAVLCARESLGFTPAPKSDSSPLQLATMALHAALGSDLFAMRDATRGGVAAVCHEWAEACGNAMWIDESQLPLSDSARGVSEILGLDPLFVAGEGVFVAAVASHRADDALQALRRVEISRHACVIGEVQPCRVSPVLVRRGVGVDQPLDEPLAAMLPRIC</sequence>
<dbReference type="InterPro" id="IPR036676">
    <property type="entry name" value="PurM-like_C_sf"/>
</dbReference>
<dbReference type="OrthoDB" id="9801934at2"/>
<keyword evidence="5" id="KW-1185">Reference proteome</keyword>
<dbReference type="InterPro" id="IPR016188">
    <property type="entry name" value="PurM-like_N"/>
</dbReference>
<dbReference type="NCBIfam" id="TIGR02124">
    <property type="entry name" value="hypE"/>
    <property type="match status" value="1"/>
</dbReference>
<evidence type="ECO:0000313" key="4">
    <source>
        <dbReference type="EMBL" id="TWT91276.1"/>
    </source>
</evidence>
<evidence type="ECO:0000259" key="3">
    <source>
        <dbReference type="Pfam" id="PF02769"/>
    </source>
</evidence>
<dbReference type="Gene3D" id="3.30.1330.10">
    <property type="entry name" value="PurM-like, N-terminal domain"/>
    <property type="match status" value="1"/>
</dbReference>
<dbReference type="SUPFAM" id="SSF56042">
    <property type="entry name" value="PurM C-terminal domain-like"/>
    <property type="match status" value="1"/>
</dbReference>
<dbReference type="PIRSF" id="PIRSF005644">
    <property type="entry name" value="Hdrgns_mtr_HypE"/>
    <property type="match status" value="1"/>
</dbReference>
<dbReference type="InterPro" id="IPR011854">
    <property type="entry name" value="HypE"/>
</dbReference>
<dbReference type="GO" id="GO:0051604">
    <property type="term" value="P:protein maturation"/>
    <property type="evidence" value="ECO:0007669"/>
    <property type="project" value="TreeGrafter"/>
</dbReference>
<dbReference type="EMBL" id="SJPN01000018">
    <property type="protein sequence ID" value="TWT91276.1"/>
    <property type="molecule type" value="Genomic_DNA"/>
</dbReference>
<dbReference type="Pfam" id="PF02769">
    <property type="entry name" value="AIRS_C"/>
    <property type="match status" value="1"/>
</dbReference>
<reference evidence="4 5" key="1">
    <citation type="submission" date="2019-02" db="EMBL/GenBank/DDBJ databases">
        <title>Deep-cultivation of Planctomycetes and their phenomic and genomic characterization uncovers novel biology.</title>
        <authorList>
            <person name="Wiegand S."/>
            <person name="Jogler M."/>
            <person name="Boedeker C."/>
            <person name="Pinto D."/>
            <person name="Vollmers J."/>
            <person name="Rivas-Marin E."/>
            <person name="Kohn T."/>
            <person name="Peeters S.H."/>
            <person name="Heuer A."/>
            <person name="Rast P."/>
            <person name="Oberbeckmann S."/>
            <person name="Bunk B."/>
            <person name="Jeske O."/>
            <person name="Meyerdierks A."/>
            <person name="Storesund J.E."/>
            <person name="Kallscheuer N."/>
            <person name="Luecker S."/>
            <person name="Lage O.M."/>
            <person name="Pohl T."/>
            <person name="Merkel B.J."/>
            <person name="Hornburger P."/>
            <person name="Mueller R.-W."/>
            <person name="Bruemmer F."/>
            <person name="Labrenz M."/>
            <person name="Spormann A.M."/>
            <person name="Op Den Camp H."/>
            <person name="Overmann J."/>
            <person name="Amann R."/>
            <person name="Jetten M.S.M."/>
            <person name="Mascher T."/>
            <person name="Medema M.H."/>
            <person name="Devos D.P."/>
            <person name="Kaster A.-K."/>
            <person name="Ovreas L."/>
            <person name="Rohde M."/>
            <person name="Galperin M.Y."/>
            <person name="Jogler C."/>
        </authorList>
    </citation>
    <scope>NUCLEOTIDE SEQUENCE [LARGE SCALE GENOMIC DNA]</scope>
    <source>
        <strain evidence="4 5">Pla52n</strain>
    </source>
</reference>
<gene>
    <name evidence="4" type="primary">hypE</name>
    <name evidence="4" type="ORF">Pla52n_66880</name>
</gene>